<dbReference type="CDD" id="cd00051">
    <property type="entry name" value="EFh"/>
    <property type="match status" value="2"/>
</dbReference>
<dbReference type="InterPro" id="IPR011992">
    <property type="entry name" value="EF-hand-dom_pair"/>
</dbReference>
<gene>
    <name evidence="5" type="primary">similar to Calmodulin</name>
    <name evidence="5" type="ORF">CLUMA_CG014137</name>
</gene>
<dbReference type="AlphaFoldDB" id="A0A1J1IP85"/>
<dbReference type="InterPro" id="IPR018247">
    <property type="entry name" value="EF_Hand_1_Ca_BS"/>
</dbReference>
<protein>
    <submittedName>
        <fullName evidence="5">CLUMA_CG014137, isoform A</fullName>
    </submittedName>
</protein>
<dbReference type="SMART" id="SM00054">
    <property type="entry name" value="EFh"/>
    <property type="match status" value="4"/>
</dbReference>
<feature type="domain" description="EF-hand" evidence="4">
    <location>
        <begin position="81"/>
        <end position="116"/>
    </location>
</feature>
<dbReference type="FunFam" id="1.10.238.10:FF:000527">
    <property type="entry name" value="Calmodulin-3"/>
    <property type="match status" value="1"/>
</dbReference>
<dbReference type="PANTHER" id="PTHR23048">
    <property type="entry name" value="MYOSIN LIGHT CHAIN 1, 3"/>
    <property type="match status" value="1"/>
</dbReference>
<reference evidence="5 6" key="1">
    <citation type="submission" date="2015-04" db="EMBL/GenBank/DDBJ databases">
        <authorList>
            <person name="Syromyatnikov M.Y."/>
            <person name="Popov V.N."/>
        </authorList>
    </citation>
    <scope>NUCLEOTIDE SEQUENCE [LARGE SCALE GENOMIC DNA]</scope>
</reference>
<dbReference type="Pfam" id="PF13499">
    <property type="entry name" value="EF-hand_7"/>
    <property type="match status" value="2"/>
</dbReference>
<dbReference type="InterPro" id="IPR002048">
    <property type="entry name" value="EF_hand_dom"/>
</dbReference>
<feature type="compositionally biased region" description="Basic and acidic residues" evidence="3">
    <location>
        <begin position="208"/>
        <end position="220"/>
    </location>
</feature>
<dbReference type="EMBL" id="CVRI01000054">
    <property type="protein sequence ID" value="CRL00886.1"/>
    <property type="molecule type" value="Genomic_DNA"/>
</dbReference>
<feature type="domain" description="EF-hand" evidence="4">
    <location>
        <begin position="117"/>
        <end position="152"/>
    </location>
</feature>
<keyword evidence="1" id="KW-0677">Repeat</keyword>
<dbReference type="SUPFAM" id="SSF47473">
    <property type="entry name" value="EF-hand"/>
    <property type="match status" value="1"/>
</dbReference>
<name>A0A1J1IP85_9DIPT</name>
<dbReference type="GO" id="GO:0005509">
    <property type="term" value="F:calcium ion binding"/>
    <property type="evidence" value="ECO:0007669"/>
    <property type="project" value="InterPro"/>
</dbReference>
<feature type="domain" description="EF-hand" evidence="4">
    <location>
        <begin position="44"/>
        <end position="79"/>
    </location>
</feature>
<dbReference type="GO" id="GO:0016460">
    <property type="term" value="C:myosin II complex"/>
    <property type="evidence" value="ECO:0007669"/>
    <property type="project" value="TreeGrafter"/>
</dbReference>
<accession>A0A1J1IP85</accession>
<dbReference type="PANTHER" id="PTHR23048:SF0">
    <property type="entry name" value="CALMODULIN LIKE 3"/>
    <property type="match status" value="1"/>
</dbReference>
<dbReference type="GO" id="GO:0072686">
    <property type="term" value="C:mitotic spindle"/>
    <property type="evidence" value="ECO:0007669"/>
    <property type="project" value="UniProtKB-ARBA"/>
</dbReference>
<evidence type="ECO:0000313" key="5">
    <source>
        <dbReference type="EMBL" id="CRL00886.1"/>
    </source>
</evidence>
<dbReference type="PROSITE" id="PS00018">
    <property type="entry name" value="EF_HAND_1"/>
    <property type="match status" value="4"/>
</dbReference>
<organism evidence="5 6">
    <name type="scientific">Clunio marinus</name>
    <dbReference type="NCBI Taxonomy" id="568069"/>
    <lineage>
        <taxon>Eukaryota</taxon>
        <taxon>Metazoa</taxon>
        <taxon>Ecdysozoa</taxon>
        <taxon>Arthropoda</taxon>
        <taxon>Hexapoda</taxon>
        <taxon>Insecta</taxon>
        <taxon>Pterygota</taxon>
        <taxon>Neoptera</taxon>
        <taxon>Endopterygota</taxon>
        <taxon>Diptera</taxon>
        <taxon>Nematocera</taxon>
        <taxon>Chironomoidea</taxon>
        <taxon>Chironomidae</taxon>
        <taxon>Clunio</taxon>
    </lineage>
</organism>
<evidence type="ECO:0000259" key="4">
    <source>
        <dbReference type="PROSITE" id="PS50222"/>
    </source>
</evidence>
<keyword evidence="6" id="KW-1185">Reference proteome</keyword>
<feature type="domain" description="EF-hand" evidence="4">
    <location>
        <begin position="8"/>
        <end position="43"/>
    </location>
</feature>
<evidence type="ECO:0000256" key="2">
    <source>
        <dbReference type="ARBA" id="ARBA00022837"/>
    </source>
</evidence>
<evidence type="ECO:0000256" key="1">
    <source>
        <dbReference type="ARBA" id="ARBA00022737"/>
    </source>
</evidence>
<sequence>MTEQISEKQMKKFKVAFSVFDKNDDGIITIEELGNVMELLGQKPSKTAMLSMIREADVNGNGVIDFPEFVTLMLERIKNPDSDLEIHELFCAIDKDSNGLISALELQQMLTGFVGDLKDEEFNEIFRDTDIDNDGYIDYDEFMKMMKSLENEQQEKDLEEENEEQKFEEEIEVQTDFVIVMEKLENEKQVEVKKEKMKIQKEEEESEEQSKKEEEEENVK</sequence>
<proteinExistence type="predicted"/>
<dbReference type="PROSITE" id="PS50222">
    <property type="entry name" value="EF_HAND_2"/>
    <property type="match status" value="4"/>
</dbReference>
<feature type="compositionally biased region" description="Basic and acidic residues" evidence="3">
    <location>
        <begin position="190"/>
        <end position="201"/>
    </location>
</feature>
<dbReference type="Proteomes" id="UP000183832">
    <property type="component" value="Unassembled WGS sequence"/>
</dbReference>
<dbReference type="Gene3D" id="1.10.238.10">
    <property type="entry name" value="EF-hand"/>
    <property type="match status" value="2"/>
</dbReference>
<feature type="region of interest" description="Disordered" evidence="3">
    <location>
        <begin position="190"/>
        <end position="220"/>
    </location>
</feature>
<keyword evidence="2" id="KW-0106">Calcium</keyword>
<evidence type="ECO:0000256" key="3">
    <source>
        <dbReference type="SAM" id="MobiDB-lite"/>
    </source>
</evidence>
<dbReference type="OrthoDB" id="26525at2759"/>
<evidence type="ECO:0000313" key="6">
    <source>
        <dbReference type="Proteomes" id="UP000183832"/>
    </source>
</evidence>
<dbReference type="InterPro" id="IPR050230">
    <property type="entry name" value="CALM/Myosin/TropC-like"/>
</dbReference>
<dbReference type="STRING" id="568069.A0A1J1IP85"/>